<comment type="caution">
    <text evidence="1">The sequence shown here is derived from an EMBL/GenBank/DDBJ whole genome shotgun (WGS) entry which is preliminary data.</text>
</comment>
<keyword evidence="2" id="KW-1185">Reference proteome</keyword>
<evidence type="ECO:0000313" key="1">
    <source>
        <dbReference type="EMBL" id="KAF9493844.1"/>
    </source>
</evidence>
<proteinExistence type="predicted"/>
<sequence>MSVEKAIVGGCNLPQELDRALRFPQSDNSWEHHSEAVFTSRWGQSSVFLTRACRRTLGWRFLRRDIYDDPSFSYLMTGPTACSYIPLGVMLQVTNPYEKRSRCQVGTANVQVEGSNCVQRRITQRLLATRVWPLFVLSHICRSDTDPFALTLARCSHIITSLGKLPISRYLLEWRQVN</sequence>
<organism evidence="1 2">
    <name type="scientific">Pleurotus eryngii</name>
    <name type="common">Boletus of the steppes</name>
    <dbReference type="NCBI Taxonomy" id="5323"/>
    <lineage>
        <taxon>Eukaryota</taxon>
        <taxon>Fungi</taxon>
        <taxon>Dikarya</taxon>
        <taxon>Basidiomycota</taxon>
        <taxon>Agaricomycotina</taxon>
        <taxon>Agaricomycetes</taxon>
        <taxon>Agaricomycetidae</taxon>
        <taxon>Agaricales</taxon>
        <taxon>Pleurotineae</taxon>
        <taxon>Pleurotaceae</taxon>
        <taxon>Pleurotus</taxon>
    </lineage>
</organism>
<reference evidence="1" key="1">
    <citation type="submission" date="2020-11" db="EMBL/GenBank/DDBJ databases">
        <authorList>
            <consortium name="DOE Joint Genome Institute"/>
            <person name="Ahrendt S."/>
            <person name="Riley R."/>
            <person name="Andreopoulos W."/>
            <person name="Labutti K."/>
            <person name="Pangilinan J."/>
            <person name="Ruiz-Duenas F.J."/>
            <person name="Barrasa J.M."/>
            <person name="Sanchez-Garcia M."/>
            <person name="Camarero S."/>
            <person name="Miyauchi S."/>
            <person name="Serrano A."/>
            <person name="Linde D."/>
            <person name="Babiker R."/>
            <person name="Drula E."/>
            <person name="Ayuso-Fernandez I."/>
            <person name="Pacheco R."/>
            <person name="Padilla G."/>
            <person name="Ferreira P."/>
            <person name="Barriuso J."/>
            <person name="Kellner H."/>
            <person name="Castanera R."/>
            <person name="Alfaro M."/>
            <person name="Ramirez L."/>
            <person name="Pisabarro A.G."/>
            <person name="Kuo A."/>
            <person name="Tritt A."/>
            <person name="Lipzen A."/>
            <person name="He G."/>
            <person name="Yan M."/>
            <person name="Ng V."/>
            <person name="Cullen D."/>
            <person name="Martin F."/>
            <person name="Rosso M.-N."/>
            <person name="Henrissat B."/>
            <person name="Hibbett D."/>
            <person name="Martinez A.T."/>
            <person name="Grigoriev I.V."/>
        </authorList>
    </citation>
    <scope>NUCLEOTIDE SEQUENCE</scope>
    <source>
        <strain evidence="1">ATCC 90797</strain>
    </source>
</reference>
<protein>
    <submittedName>
        <fullName evidence="1">Uncharacterized protein</fullName>
    </submittedName>
</protein>
<dbReference type="Proteomes" id="UP000807025">
    <property type="component" value="Unassembled WGS sequence"/>
</dbReference>
<dbReference type="EMBL" id="MU154580">
    <property type="protein sequence ID" value="KAF9493844.1"/>
    <property type="molecule type" value="Genomic_DNA"/>
</dbReference>
<gene>
    <name evidence="1" type="ORF">BDN71DRAFT_1053517</name>
</gene>
<dbReference type="AlphaFoldDB" id="A0A9P5ZWX9"/>
<evidence type="ECO:0000313" key="2">
    <source>
        <dbReference type="Proteomes" id="UP000807025"/>
    </source>
</evidence>
<accession>A0A9P5ZWX9</accession>
<name>A0A9P5ZWX9_PLEER</name>